<feature type="region of interest" description="Disordered" evidence="1">
    <location>
        <begin position="77"/>
        <end position="99"/>
    </location>
</feature>
<evidence type="ECO:0008006" key="5">
    <source>
        <dbReference type="Google" id="ProtNLM"/>
    </source>
</evidence>
<name>A0ABV6N3R5_9PSEU</name>
<keyword evidence="2" id="KW-1133">Transmembrane helix</keyword>
<reference evidence="3 4" key="1">
    <citation type="submission" date="2024-09" db="EMBL/GenBank/DDBJ databases">
        <authorList>
            <person name="Sun Q."/>
            <person name="Mori K."/>
        </authorList>
    </citation>
    <scope>NUCLEOTIDE SEQUENCE [LARGE SCALE GENOMIC DNA]</scope>
    <source>
        <strain evidence="3 4">TBRC 1432</strain>
    </source>
</reference>
<dbReference type="RefSeq" id="WP_273937182.1">
    <property type="nucleotide sequence ID" value="NZ_CP097263.1"/>
</dbReference>
<dbReference type="EMBL" id="JBHLUD010000013">
    <property type="protein sequence ID" value="MFC0546942.1"/>
    <property type="molecule type" value="Genomic_DNA"/>
</dbReference>
<accession>A0ABV6N3R5</accession>
<proteinExistence type="predicted"/>
<feature type="transmembrane region" description="Helical" evidence="2">
    <location>
        <begin position="12"/>
        <end position="36"/>
    </location>
</feature>
<evidence type="ECO:0000256" key="1">
    <source>
        <dbReference type="SAM" id="MobiDB-lite"/>
    </source>
</evidence>
<evidence type="ECO:0000313" key="4">
    <source>
        <dbReference type="Proteomes" id="UP001589810"/>
    </source>
</evidence>
<comment type="caution">
    <text evidence="3">The sequence shown here is derived from an EMBL/GenBank/DDBJ whole genome shotgun (WGS) entry which is preliminary data.</text>
</comment>
<evidence type="ECO:0000313" key="3">
    <source>
        <dbReference type="EMBL" id="MFC0546942.1"/>
    </source>
</evidence>
<sequence>MDSATRPRPILAAITSGGTLITAVGTLLAGLVAFGVLNSEQASAINNLVAAVLTVIPPATAVLVQLHILRTAEPQVTPVADPQDTDGTALVRPLAAPPK</sequence>
<keyword evidence="4" id="KW-1185">Reference proteome</keyword>
<dbReference type="Proteomes" id="UP001589810">
    <property type="component" value="Unassembled WGS sequence"/>
</dbReference>
<gene>
    <name evidence="3" type="ORF">ACFFH7_35910</name>
</gene>
<evidence type="ECO:0000256" key="2">
    <source>
        <dbReference type="SAM" id="Phobius"/>
    </source>
</evidence>
<keyword evidence="2" id="KW-0472">Membrane</keyword>
<protein>
    <recommendedName>
        <fullName evidence="5">Holin</fullName>
    </recommendedName>
</protein>
<feature type="transmembrane region" description="Helical" evidence="2">
    <location>
        <begin position="48"/>
        <end position="69"/>
    </location>
</feature>
<organism evidence="3 4">
    <name type="scientific">Kutzneria chonburiensis</name>
    <dbReference type="NCBI Taxonomy" id="1483604"/>
    <lineage>
        <taxon>Bacteria</taxon>
        <taxon>Bacillati</taxon>
        <taxon>Actinomycetota</taxon>
        <taxon>Actinomycetes</taxon>
        <taxon>Pseudonocardiales</taxon>
        <taxon>Pseudonocardiaceae</taxon>
        <taxon>Kutzneria</taxon>
    </lineage>
</organism>
<keyword evidence="2" id="KW-0812">Transmembrane</keyword>